<evidence type="ECO:0000313" key="2">
    <source>
        <dbReference type="EMBL" id="RSL45969.1"/>
    </source>
</evidence>
<evidence type="ECO:0000256" key="1">
    <source>
        <dbReference type="SAM" id="MobiDB-lite"/>
    </source>
</evidence>
<dbReference type="AlphaFoldDB" id="A0A428NZ13"/>
<keyword evidence="3" id="KW-1185">Reference proteome</keyword>
<protein>
    <submittedName>
        <fullName evidence="2">Uncharacterized protein</fullName>
    </submittedName>
</protein>
<name>A0A428NZ13_9HYPO</name>
<evidence type="ECO:0000313" key="3">
    <source>
        <dbReference type="Proteomes" id="UP000288168"/>
    </source>
</evidence>
<feature type="region of interest" description="Disordered" evidence="1">
    <location>
        <begin position="1"/>
        <end position="77"/>
    </location>
</feature>
<feature type="compositionally biased region" description="Basic and acidic residues" evidence="1">
    <location>
        <begin position="66"/>
        <end position="77"/>
    </location>
</feature>
<accession>A0A428NZ13</accession>
<reference evidence="2 3" key="1">
    <citation type="submission" date="2017-06" db="EMBL/GenBank/DDBJ databases">
        <title>Comparative genomic analysis of Ambrosia Fusariam Clade fungi.</title>
        <authorList>
            <person name="Stajich J.E."/>
            <person name="Carrillo J."/>
            <person name="Kijimoto T."/>
            <person name="Eskalen A."/>
            <person name="O'Donnell K."/>
            <person name="Kasson M."/>
        </authorList>
    </citation>
    <scope>NUCLEOTIDE SEQUENCE [LARGE SCALE GENOMIC DNA]</scope>
    <source>
        <strain evidence="2 3">NRRL62584</strain>
    </source>
</reference>
<feature type="compositionally biased region" description="Basic and acidic residues" evidence="1">
    <location>
        <begin position="30"/>
        <end position="54"/>
    </location>
</feature>
<comment type="caution">
    <text evidence="2">The sequence shown here is derived from an EMBL/GenBank/DDBJ whole genome shotgun (WGS) entry which is preliminary data.</text>
</comment>
<organism evidence="2 3">
    <name type="scientific">Fusarium duplospermum</name>
    <dbReference type="NCBI Taxonomy" id="1325734"/>
    <lineage>
        <taxon>Eukaryota</taxon>
        <taxon>Fungi</taxon>
        <taxon>Dikarya</taxon>
        <taxon>Ascomycota</taxon>
        <taxon>Pezizomycotina</taxon>
        <taxon>Sordariomycetes</taxon>
        <taxon>Hypocreomycetidae</taxon>
        <taxon>Hypocreales</taxon>
        <taxon>Nectriaceae</taxon>
        <taxon>Fusarium</taxon>
        <taxon>Fusarium solani species complex</taxon>
    </lineage>
</organism>
<dbReference type="Proteomes" id="UP000288168">
    <property type="component" value="Unassembled WGS sequence"/>
</dbReference>
<gene>
    <name evidence="2" type="ORF">CEP54_014059</name>
</gene>
<dbReference type="EMBL" id="NKCI01000249">
    <property type="protein sequence ID" value="RSL45969.1"/>
    <property type="molecule type" value="Genomic_DNA"/>
</dbReference>
<feature type="compositionally biased region" description="Low complexity" evidence="1">
    <location>
        <begin position="1"/>
        <end position="14"/>
    </location>
</feature>
<sequence length="77" mass="8816">MPPFASTIDLTISDTDSDPLVAGTNRHGRRTDELHQQDQQYRSESEDVAMKDTPDMTAQQQQLEAQLERTRIDVEKQ</sequence>
<proteinExistence type="predicted"/>